<proteinExistence type="predicted"/>
<reference evidence="2 3" key="1">
    <citation type="journal article" date="2020" name="Nature">
        <title>Six reference-quality genomes reveal evolution of bat adaptations.</title>
        <authorList>
            <person name="Jebb D."/>
            <person name="Huang Z."/>
            <person name="Pippel M."/>
            <person name="Hughes G.M."/>
            <person name="Lavrichenko K."/>
            <person name="Devanna P."/>
            <person name="Winkler S."/>
            <person name="Jermiin L.S."/>
            <person name="Skirmuntt E.C."/>
            <person name="Katzourakis A."/>
            <person name="Burkitt-Gray L."/>
            <person name="Ray D.A."/>
            <person name="Sullivan K.A.M."/>
            <person name="Roscito J.G."/>
            <person name="Kirilenko B.M."/>
            <person name="Davalos L.M."/>
            <person name="Corthals A.P."/>
            <person name="Power M.L."/>
            <person name="Jones G."/>
            <person name="Ransome R.D."/>
            <person name="Dechmann D.K.N."/>
            <person name="Locatelli A.G."/>
            <person name="Puechmaille S.J."/>
            <person name="Fedrigo O."/>
            <person name="Jarvis E.D."/>
            <person name="Hiller M."/>
            <person name="Vernes S.C."/>
            <person name="Myers E.W."/>
            <person name="Teeling E.C."/>
        </authorList>
    </citation>
    <scope>NUCLEOTIDE SEQUENCE [LARGE SCALE GENOMIC DNA]</scope>
    <source>
        <strain evidence="2">MPipKuh1</strain>
        <tissue evidence="2">Flight muscle</tissue>
    </source>
</reference>
<dbReference type="Proteomes" id="UP000558488">
    <property type="component" value="Unassembled WGS sequence"/>
</dbReference>
<evidence type="ECO:0000313" key="3">
    <source>
        <dbReference type="Proteomes" id="UP000558488"/>
    </source>
</evidence>
<keyword evidence="3" id="KW-1185">Reference proteome</keyword>
<dbReference type="EMBL" id="JACAGB010000001">
    <property type="protein sequence ID" value="KAF6392660.1"/>
    <property type="molecule type" value="Genomic_DNA"/>
</dbReference>
<name>A0A7J8B2S3_PIPKU</name>
<feature type="chain" id="PRO_5029844868" evidence="1">
    <location>
        <begin position="23"/>
        <end position="146"/>
    </location>
</feature>
<dbReference type="AlphaFoldDB" id="A0A7J8B2S3"/>
<comment type="caution">
    <text evidence="2">The sequence shown here is derived from an EMBL/GenBank/DDBJ whole genome shotgun (WGS) entry which is preliminary data.</text>
</comment>
<organism evidence="2 3">
    <name type="scientific">Pipistrellus kuhlii</name>
    <name type="common">Kuhl's pipistrelle</name>
    <dbReference type="NCBI Taxonomy" id="59472"/>
    <lineage>
        <taxon>Eukaryota</taxon>
        <taxon>Metazoa</taxon>
        <taxon>Chordata</taxon>
        <taxon>Craniata</taxon>
        <taxon>Vertebrata</taxon>
        <taxon>Euteleostomi</taxon>
        <taxon>Mammalia</taxon>
        <taxon>Eutheria</taxon>
        <taxon>Laurasiatheria</taxon>
        <taxon>Chiroptera</taxon>
        <taxon>Yangochiroptera</taxon>
        <taxon>Vespertilionidae</taxon>
        <taxon>Pipistrellus</taxon>
    </lineage>
</organism>
<accession>A0A7J8B2S3</accession>
<keyword evidence="1" id="KW-0732">Signal</keyword>
<protein>
    <submittedName>
        <fullName evidence="2">Uncharacterized protein</fullName>
    </submittedName>
</protein>
<gene>
    <name evidence="2" type="ORF">mPipKuh1_007845</name>
</gene>
<feature type="signal peptide" evidence="1">
    <location>
        <begin position="1"/>
        <end position="22"/>
    </location>
</feature>
<evidence type="ECO:0000313" key="2">
    <source>
        <dbReference type="EMBL" id="KAF6392660.1"/>
    </source>
</evidence>
<sequence>MVIWHWLLQYKLILIYPQLLMASSSDTQRPRRSSPWQRGLARTIDVAGQDSEECVDSEQPCPDTILLLVPFHKDCDISVLTLTSSCFKCNSETVAVTRKIHRSLSHQLSRGFLTQQDVAPSPIASLSISTLTLTPPNGEPTVNQKY</sequence>
<evidence type="ECO:0000256" key="1">
    <source>
        <dbReference type="SAM" id="SignalP"/>
    </source>
</evidence>